<comment type="caution">
    <text evidence="1">The sequence shown here is derived from an EMBL/GenBank/DDBJ whole genome shotgun (WGS) entry which is preliminary data.</text>
</comment>
<reference evidence="1 2" key="1">
    <citation type="submission" date="2020-05" db="EMBL/GenBank/DDBJ databases">
        <title>Horizontal transmission and recombination maintain forever young bacterial symbiont genomes.</title>
        <authorList>
            <person name="Russell S.L."/>
            <person name="Pepper-Tunick E."/>
            <person name="Svedberg J."/>
            <person name="Byrne A."/>
            <person name="Ruelas Castillo J."/>
            <person name="Vollmers C."/>
            <person name="Beinart R.A."/>
            <person name="Corbett-Detig R."/>
        </authorList>
    </citation>
    <scope>NUCLEOTIDE SEQUENCE [LARGE SCALE GENOMIC DNA]</scope>
    <source>
        <strain evidence="1">4727-3</strain>
    </source>
</reference>
<dbReference type="Proteomes" id="UP000537890">
    <property type="component" value="Unassembled WGS sequence"/>
</dbReference>
<name>A0A7Z0SDD6_9GAMM</name>
<accession>A0A7Z0SDD6</accession>
<dbReference type="EMBL" id="JACCHS010000017">
    <property type="protein sequence ID" value="NYT46582.1"/>
    <property type="molecule type" value="Genomic_DNA"/>
</dbReference>
<gene>
    <name evidence="1" type="ORF">H0A75_01715</name>
</gene>
<dbReference type="AlphaFoldDB" id="A0A7Z0SDD6"/>
<protein>
    <submittedName>
        <fullName evidence="1">Uncharacterized protein</fullName>
    </submittedName>
</protein>
<organism evidence="1 2">
    <name type="scientific">Candidatus Methanofishera endochildressiae</name>
    <dbReference type="NCBI Taxonomy" id="2738884"/>
    <lineage>
        <taxon>Bacteria</taxon>
        <taxon>Pseudomonadati</taxon>
        <taxon>Pseudomonadota</taxon>
        <taxon>Gammaproteobacteria</taxon>
        <taxon>Candidatus Methanofishera</taxon>
    </lineage>
</organism>
<sequence length="221" mass="24663">MFKQTRAIIGLVLIIVLLATNILTLSNSRTHDLLYGFIARLPFSSLKKNSPTSRHKKLLKENTLIKKDVSSLKQKNIKLSKGVNKAKQLSRVISKRTFRNVSKNIAAIPAEAVPYIGVGTMLAVTAMDIKDACDTMKDMDNLLIALGVAENSDETVKICGKQIPQSDYVVSQLKVKQQAYAEMQENMSEFLNEVKKNSADKWGVFYESVGGTMYFIINEQD</sequence>
<proteinExistence type="predicted"/>
<evidence type="ECO:0000313" key="2">
    <source>
        <dbReference type="Proteomes" id="UP000537890"/>
    </source>
</evidence>
<evidence type="ECO:0000313" key="1">
    <source>
        <dbReference type="EMBL" id="NYT46582.1"/>
    </source>
</evidence>